<dbReference type="InterPro" id="IPR018087">
    <property type="entry name" value="Glyco_hydro_5_CS"/>
</dbReference>
<sequence length="759" mass="84505">MAPLRLRIDGRTFRDSDNREVTLHGINCAADAKFPATPNQPSHIADKFFEGDTVSFVNRPFSIQDAHSHFARLHGWGYNTIRYVFTWEAIEHEGPGKYDEEWIQHTIAILRIAKEYGFYIFMDPHQDVWSRFTGGSGAPMWTLYACGLDPTTFAINEAAFVQNTYPEPAKFPKMVWATNYNKLACQVIFTVFFAGKVFAPKAIIDGKNIQDYLQDHYIGAIAHLAKRIKEAGDLWGNPVIGFESVNEPNRGIIGYQDITVVPSEQKLQLGKSPTAWQAILTGSGRACEVETWAFGGLGPYKSGSALIDPQGTSAWLPKSYPDTKYGWKRDPGWQLGECLWAQHGVWDPETDTLLQKDYFGKHPTDGTPIDADYFTNHWFMDHYRAYSKAIKAVFPDSLMFCQPPVFEIPPAIKGTADDDPNMIYCPHFYDGITLMSKKWNRVWNVDVFGVLRGKYLTPAFAIKIGETAIRNCFAHQLSAIRQEGLDYMGNHPCIFSEIGIPYDMDDQYAYKTGNYSSQIAALDANHFALEESKVNGYTLWTYVATVSINNHYWGDQWNGEDLSIFSLDDKAVTGGAFTEAESRASLDMSSPSFSRAQSSSDTLGVSPGNLRKTLSADQMSSKSGSGDVRGLRAAEAFIRPTPITTHGDVTSFVFDLKSSTFTFSLVAPSATAEDKPTVIYLPAFHFPSGQTTVEASGGKWSISTEETNGAERQILQWWHAEGEQTITVKGVVRKQGGPLGTEEDEGYLQQCQKAACAVM</sequence>
<keyword evidence="2 7" id="KW-0378">Hydrolase</keyword>
<keyword evidence="3" id="KW-0326">Glycosidase</keyword>
<dbReference type="InterPro" id="IPR001547">
    <property type="entry name" value="Glyco_hydro_5"/>
</dbReference>
<accession>A0A2V1DHD1</accession>
<protein>
    <submittedName>
        <fullName evidence="7">Glycoside hydrolase family 5 protein</fullName>
    </submittedName>
</protein>
<dbReference type="InterPro" id="IPR017853">
    <property type="entry name" value="GH"/>
</dbReference>
<feature type="domain" description="Glycoside hydrolase family 5 C-terminal" evidence="6">
    <location>
        <begin position="639"/>
        <end position="728"/>
    </location>
</feature>
<name>A0A2V1DHD1_9PLEO</name>
<evidence type="ECO:0000313" key="8">
    <source>
        <dbReference type="Proteomes" id="UP000244855"/>
    </source>
</evidence>
<dbReference type="GO" id="GO:0050295">
    <property type="term" value="F:steryl-beta-glucosidase activity"/>
    <property type="evidence" value="ECO:0007669"/>
    <property type="project" value="TreeGrafter"/>
</dbReference>
<evidence type="ECO:0000256" key="3">
    <source>
        <dbReference type="ARBA" id="ARBA00023295"/>
    </source>
</evidence>
<dbReference type="PROSITE" id="PS00659">
    <property type="entry name" value="GLYCOSYL_HYDROL_F5"/>
    <property type="match status" value="1"/>
</dbReference>
<dbReference type="InterPro" id="IPR041036">
    <property type="entry name" value="GH5_C"/>
</dbReference>
<feature type="region of interest" description="Disordered" evidence="4">
    <location>
        <begin position="588"/>
        <end position="609"/>
    </location>
</feature>
<feature type="domain" description="Glycoside hydrolase family 5" evidence="5">
    <location>
        <begin position="65"/>
        <end position="173"/>
    </location>
</feature>
<evidence type="ECO:0000256" key="4">
    <source>
        <dbReference type="SAM" id="MobiDB-lite"/>
    </source>
</evidence>
<dbReference type="EMBL" id="KZ805460">
    <property type="protein sequence ID" value="PVH96609.1"/>
    <property type="molecule type" value="Genomic_DNA"/>
</dbReference>
<dbReference type="Gene3D" id="3.20.20.80">
    <property type="entry name" value="Glycosidases"/>
    <property type="match status" value="2"/>
</dbReference>
<dbReference type="PANTHER" id="PTHR31308:SF5">
    <property type="entry name" value="ERGOSTERYL-BETA-GLUCOSIDASE"/>
    <property type="match status" value="1"/>
</dbReference>
<dbReference type="FunFam" id="3.20.20.80:FF:000131">
    <property type="entry name" value="Glycoside hydrolase superfamily"/>
    <property type="match status" value="1"/>
</dbReference>
<comment type="similarity">
    <text evidence="1">Belongs to the glycosyl hydrolase 5 (cellulase A) family.</text>
</comment>
<dbReference type="AlphaFoldDB" id="A0A2V1DHD1"/>
<dbReference type="FunFam" id="3.20.20.80:FF:000174">
    <property type="entry name" value="YIR007W-like protein"/>
    <property type="match status" value="1"/>
</dbReference>
<dbReference type="Pfam" id="PF18564">
    <property type="entry name" value="Glyco_hydro_5_C"/>
    <property type="match status" value="1"/>
</dbReference>
<dbReference type="PANTHER" id="PTHR31308">
    <property type="match status" value="1"/>
</dbReference>
<proteinExistence type="inferred from homology"/>
<gene>
    <name evidence="7" type="ORF">DM02DRAFT_534930</name>
</gene>
<dbReference type="Proteomes" id="UP000244855">
    <property type="component" value="Unassembled WGS sequence"/>
</dbReference>
<evidence type="ECO:0000256" key="1">
    <source>
        <dbReference type="ARBA" id="ARBA00005641"/>
    </source>
</evidence>
<dbReference type="SUPFAM" id="SSF51445">
    <property type="entry name" value="(Trans)glycosidases"/>
    <property type="match status" value="1"/>
</dbReference>
<evidence type="ECO:0000259" key="5">
    <source>
        <dbReference type="Pfam" id="PF00150"/>
    </source>
</evidence>
<keyword evidence="8" id="KW-1185">Reference proteome</keyword>
<dbReference type="InterPro" id="IPR013780">
    <property type="entry name" value="Glyco_hydro_b"/>
</dbReference>
<dbReference type="STRING" id="97972.A0A2V1DHD1"/>
<reference evidence="7 8" key="1">
    <citation type="journal article" date="2018" name="Sci. Rep.">
        <title>Comparative genomics provides insights into the lifestyle and reveals functional heterogeneity of dark septate endophytic fungi.</title>
        <authorList>
            <person name="Knapp D.G."/>
            <person name="Nemeth J.B."/>
            <person name="Barry K."/>
            <person name="Hainaut M."/>
            <person name="Henrissat B."/>
            <person name="Johnson J."/>
            <person name="Kuo A."/>
            <person name="Lim J.H.P."/>
            <person name="Lipzen A."/>
            <person name="Nolan M."/>
            <person name="Ohm R.A."/>
            <person name="Tamas L."/>
            <person name="Grigoriev I.V."/>
            <person name="Spatafora J.W."/>
            <person name="Nagy L.G."/>
            <person name="Kovacs G.M."/>
        </authorList>
    </citation>
    <scope>NUCLEOTIDE SEQUENCE [LARGE SCALE GENOMIC DNA]</scope>
    <source>
        <strain evidence="7 8">DSE2036</strain>
    </source>
</reference>
<evidence type="ECO:0000313" key="7">
    <source>
        <dbReference type="EMBL" id="PVH96609.1"/>
    </source>
</evidence>
<evidence type="ECO:0000256" key="2">
    <source>
        <dbReference type="ARBA" id="ARBA00022801"/>
    </source>
</evidence>
<dbReference type="Pfam" id="PF00150">
    <property type="entry name" value="Cellulase"/>
    <property type="match status" value="1"/>
</dbReference>
<dbReference type="Gene3D" id="2.60.40.1180">
    <property type="entry name" value="Golgi alpha-mannosidase II"/>
    <property type="match status" value="1"/>
</dbReference>
<dbReference type="GO" id="GO:0000272">
    <property type="term" value="P:polysaccharide catabolic process"/>
    <property type="evidence" value="ECO:0007669"/>
    <property type="project" value="InterPro"/>
</dbReference>
<organism evidence="7 8">
    <name type="scientific">Periconia macrospinosa</name>
    <dbReference type="NCBI Taxonomy" id="97972"/>
    <lineage>
        <taxon>Eukaryota</taxon>
        <taxon>Fungi</taxon>
        <taxon>Dikarya</taxon>
        <taxon>Ascomycota</taxon>
        <taxon>Pezizomycotina</taxon>
        <taxon>Dothideomycetes</taxon>
        <taxon>Pleosporomycetidae</taxon>
        <taxon>Pleosporales</taxon>
        <taxon>Massarineae</taxon>
        <taxon>Periconiaceae</taxon>
        <taxon>Periconia</taxon>
    </lineage>
</organism>
<dbReference type="OrthoDB" id="9971853at2759"/>
<feature type="compositionally biased region" description="Low complexity" evidence="4">
    <location>
        <begin position="589"/>
        <end position="600"/>
    </location>
</feature>
<evidence type="ECO:0000259" key="6">
    <source>
        <dbReference type="Pfam" id="PF18564"/>
    </source>
</evidence>
<dbReference type="GO" id="GO:1904462">
    <property type="term" value="P:ergosteryl 3-beta-D-glucoside catabolic process"/>
    <property type="evidence" value="ECO:0007669"/>
    <property type="project" value="TreeGrafter"/>
</dbReference>
<dbReference type="InterPro" id="IPR052066">
    <property type="entry name" value="Glycosphingolipid_Hydrolases"/>
</dbReference>